<evidence type="ECO:0000313" key="12">
    <source>
        <dbReference type="Proteomes" id="UP001205105"/>
    </source>
</evidence>
<evidence type="ECO:0000256" key="4">
    <source>
        <dbReference type="ARBA" id="ARBA00022705"/>
    </source>
</evidence>
<comment type="similarity">
    <text evidence="2">Belongs to the MCM10 family.</text>
</comment>
<dbReference type="GO" id="GO:0003688">
    <property type="term" value="F:DNA replication origin binding"/>
    <property type="evidence" value="ECO:0007669"/>
    <property type="project" value="TreeGrafter"/>
</dbReference>
<reference evidence="11" key="1">
    <citation type="submission" date="2020-11" db="EMBL/GenBank/DDBJ databases">
        <title>Chlorella ohadii genome sequencing and assembly.</title>
        <authorList>
            <person name="Murik O."/>
            <person name="Treves H."/>
            <person name="Kedem I."/>
            <person name="Shotland Y."/>
            <person name="Kaplan A."/>
        </authorList>
    </citation>
    <scope>NUCLEOTIDE SEQUENCE</scope>
    <source>
        <strain evidence="11">1</strain>
    </source>
</reference>
<feature type="compositionally biased region" description="Low complexity" evidence="9">
    <location>
        <begin position="384"/>
        <end position="396"/>
    </location>
</feature>
<dbReference type="GO" id="GO:0008270">
    <property type="term" value="F:zinc ion binding"/>
    <property type="evidence" value="ECO:0007669"/>
    <property type="project" value="UniProtKB-KW"/>
</dbReference>
<evidence type="ECO:0000256" key="8">
    <source>
        <dbReference type="ARBA" id="ARBA00023242"/>
    </source>
</evidence>
<dbReference type="InterPro" id="IPR015408">
    <property type="entry name" value="Znf_Mcm10/DnaG"/>
</dbReference>
<accession>A0AAD5DIP9</accession>
<evidence type="ECO:0000259" key="10">
    <source>
        <dbReference type="SMART" id="SM01280"/>
    </source>
</evidence>
<protein>
    <recommendedName>
        <fullName evidence="3">Protein MCM10 homolog</fullName>
    </recommendedName>
</protein>
<dbReference type="EMBL" id="JADXDR010000166">
    <property type="protein sequence ID" value="KAI7837024.1"/>
    <property type="molecule type" value="Genomic_DNA"/>
</dbReference>
<dbReference type="PANTHER" id="PTHR13454">
    <property type="entry name" value="PROTEIN MCM10 HOMOLOG"/>
    <property type="match status" value="1"/>
</dbReference>
<evidence type="ECO:0000256" key="5">
    <source>
        <dbReference type="ARBA" id="ARBA00022723"/>
    </source>
</evidence>
<feature type="compositionally biased region" description="Low complexity" evidence="9">
    <location>
        <begin position="408"/>
        <end position="439"/>
    </location>
</feature>
<evidence type="ECO:0000256" key="1">
    <source>
        <dbReference type="ARBA" id="ARBA00004123"/>
    </source>
</evidence>
<evidence type="ECO:0000256" key="2">
    <source>
        <dbReference type="ARBA" id="ARBA00009679"/>
    </source>
</evidence>
<dbReference type="GO" id="GO:0003697">
    <property type="term" value="F:single-stranded DNA binding"/>
    <property type="evidence" value="ECO:0007669"/>
    <property type="project" value="InterPro"/>
</dbReference>
<dbReference type="AlphaFoldDB" id="A0AAD5DIP9"/>
<comment type="caution">
    <text evidence="11">The sequence shown here is derived from an EMBL/GenBank/DDBJ whole genome shotgun (WGS) entry which is preliminary data.</text>
</comment>
<feature type="region of interest" description="Disordered" evidence="9">
    <location>
        <begin position="373"/>
        <end position="461"/>
    </location>
</feature>
<dbReference type="Pfam" id="PF09329">
    <property type="entry name" value="zf-primase"/>
    <property type="match status" value="1"/>
</dbReference>
<evidence type="ECO:0000256" key="7">
    <source>
        <dbReference type="ARBA" id="ARBA00022833"/>
    </source>
</evidence>
<dbReference type="Gene3D" id="3.40.50.1820">
    <property type="entry name" value="alpha/beta hydrolase"/>
    <property type="match status" value="1"/>
</dbReference>
<dbReference type="Pfam" id="PF22379">
    <property type="entry name" value="OB_MCM10"/>
    <property type="match status" value="1"/>
</dbReference>
<feature type="domain" description="Replication factor Mcm10 C-terminal" evidence="10">
    <location>
        <begin position="196"/>
        <end position="662"/>
    </location>
</feature>
<dbReference type="SMART" id="SM01280">
    <property type="entry name" value="Mcm10"/>
    <property type="match status" value="1"/>
</dbReference>
<dbReference type="Gene3D" id="2.40.50.140">
    <property type="entry name" value="Nucleic acid-binding proteins"/>
    <property type="match status" value="1"/>
</dbReference>
<sequence>MKLSQVRQRHRTAGLEGSWATICVVGEKSKPRETASGRPYSIWKVTDLDQTCVSLFLFSGAHDDLWKEAEGTLVALFSPKVRAEGDFSLSVDSADQVWVLGQSPEFGHCKATKKNGEPCRMPVNAARCPFCPYHVQTEYNKLKPTQRNEFQGSNLKTAFRPGMQRGLQWVPGEFETANAKAQRLEGLASNARGRGSAAGARYLSTVANPAAVAAAEAAAQRRLTPAAAIAAAAKLGPAAAALAAAPIPAGRSGGALVLELPQAGGKRKAAAAALARGAAAAGGGSGKRHAGGGGGGSASLGAGDGSLMEIELDDEEEGDYLALGFGGGGSGSDFDPTAAARQRAIELLRAAGGAKAPNPNSSSHEVPAALAASVQRMDAERRSSAGAAAAAAAAEGEQPGPCSGGGRQALSQVQQPQQAQRSQQQAQQQRKQQQQQHRAPPIPSVVAGGAGAARPPPPAARPAAAAAAAAAGGSKVGRLGAAAAAPKPAAAKAAVAAPRSAMEAAFGAVVGDEAAAAGKGTRYKDLVEDEEHEKLDKVLTALETKDEMAARMDSIKSLKVQAFRCKLCAYTAERRRPECAAHPYAVERIEATKRWWQCGGCRYRFATLGQRYPHARCAKCNEPTEFTAVSMFRPPSEREHEKAQSGVASRANLLARGSEQNPSADYLTLSEALDLAATYQFNPESDCLATAFANKAYYRFNASCEAGEAPKAQPPLVLLIGMESAMSGWGGSFLQKLQAALPCGREIVALEYRGAGLSTDYSDQPLTYFSMAGGDIGLLLAALHGGQVGRLIGIGAMAGSNHTVLPDLPDVFDPASFANLTQTQQMAAVFPPQNETFFRQAVCAYVASLLSMPDFMTQVNATVAEAQFIADQNFTTTDSTVWDRLPSVTQPVLLLDGSLDAPVPPINARLIAGQLPDARVLYFDGWGHGLVVEDAGSRLANITAQFLSGAEPEGSFAVTASGEAAGATAAPAPTPTQGAPANGAASNAAGTAAVLAAALVGAAALLA</sequence>
<dbReference type="InterPro" id="IPR013595">
    <property type="entry name" value="Pept_S33_TAP-like_C"/>
</dbReference>
<dbReference type="InterPro" id="IPR029058">
    <property type="entry name" value="AB_hydrolase_fold"/>
</dbReference>
<dbReference type="Proteomes" id="UP001205105">
    <property type="component" value="Unassembled WGS sequence"/>
</dbReference>
<keyword evidence="8" id="KW-0539">Nucleus</keyword>
<keyword evidence="7" id="KW-0862">Zinc</keyword>
<keyword evidence="5" id="KW-0479">Metal-binding</keyword>
<keyword evidence="6" id="KW-0863">Zinc-finger</keyword>
<proteinExistence type="inferred from homology"/>
<dbReference type="InterPro" id="IPR055065">
    <property type="entry name" value="OB_MCM10"/>
</dbReference>
<evidence type="ECO:0000256" key="9">
    <source>
        <dbReference type="SAM" id="MobiDB-lite"/>
    </source>
</evidence>
<evidence type="ECO:0000313" key="11">
    <source>
        <dbReference type="EMBL" id="KAI7837024.1"/>
    </source>
</evidence>
<keyword evidence="12" id="KW-1185">Reference proteome</keyword>
<dbReference type="Pfam" id="PF08386">
    <property type="entry name" value="Abhydrolase_4"/>
    <property type="match status" value="1"/>
</dbReference>
<keyword evidence="4" id="KW-0235">DNA replication</keyword>
<dbReference type="SUPFAM" id="SSF53474">
    <property type="entry name" value="alpha/beta-Hydrolases"/>
    <property type="match status" value="1"/>
</dbReference>
<gene>
    <name evidence="11" type="ORF">COHA_009101</name>
</gene>
<dbReference type="InterPro" id="IPR040184">
    <property type="entry name" value="Mcm10"/>
</dbReference>
<dbReference type="InterPro" id="IPR012340">
    <property type="entry name" value="NA-bd_OB-fold"/>
</dbReference>
<dbReference type="PANTHER" id="PTHR13454:SF11">
    <property type="entry name" value="PROTEIN MCM10 HOMOLOG"/>
    <property type="match status" value="1"/>
</dbReference>
<organism evidence="11 12">
    <name type="scientific">Chlorella ohadii</name>
    <dbReference type="NCBI Taxonomy" id="2649997"/>
    <lineage>
        <taxon>Eukaryota</taxon>
        <taxon>Viridiplantae</taxon>
        <taxon>Chlorophyta</taxon>
        <taxon>core chlorophytes</taxon>
        <taxon>Trebouxiophyceae</taxon>
        <taxon>Chlorellales</taxon>
        <taxon>Chlorellaceae</taxon>
        <taxon>Chlorella clade</taxon>
        <taxon>Chlorella</taxon>
    </lineage>
</organism>
<name>A0AAD5DIP9_9CHLO</name>
<dbReference type="GO" id="GO:0006270">
    <property type="term" value="P:DNA replication initiation"/>
    <property type="evidence" value="ECO:0007669"/>
    <property type="project" value="InterPro"/>
</dbReference>
<dbReference type="GO" id="GO:0043596">
    <property type="term" value="C:nuclear replication fork"/>
    <property type="evidence" value="ECO:0007669"/>
    <property type="project" value="TreeGrafter"/>
</dbReference>
<comment type="subcellular location">
    <subcellularLocation>
        <location evidence="1">Nucleus</location>
    </subcellularLocation>
</comment>
<dbReference type="InterPro" id="IPR015411">
    <property type="entry name" value="Rep_factor_Mcm10_C"/>
</dbReference>
<dbReference type="Pfam" id="PF24863">
    <property type="entry name" value="zf-CCCH_Mcm10"/>
    <property type="match status" value="1"/>
</dbReference>
<evidence type="ECO:0000256" key="3">
    <source>
        <dbReference type="ARBA" id="ARBA00017770"/>
    </source>
</evidence>
<evidence type="ECO:0000256" key="6">
    <source>
        <dbReference type="ARBA" id="ARBA00022771"/>
    </source>
</evidence>